<reference evidence="1" key="1">
    <citation type="submission" date="2021-03" db="EMBL/GenBank/DDBJ databases">
        <authorList>
            <consortium name="DOE Joint Genome Institute"/>
            <person name="Ahrendt S."/>
            <person name="Looney B.P."/>
            <person name="Miyauchi S."/>
            <person name="Morin E."/>
            <person name="Drula E."/>
            <person name="Courty P.E."/>
            <person name="Chicoki N."/>
            <person name="Fauchery L."/>
            <person name="Kohler A."/>
            <person name="Kuo A."/>
            <person name="Labutti K."/>
            <person name="Pangilinan J."/>
            <person name="Lipzen A."/>
            <person name="Riley R."/>
            <person name="Andreopoulos W."/>
            <person name="He G."/>
            <person name="Johnson J."/>
            <person name="Barry K.W."/>
            <person name="Grigoriev I.V."/>
            <person name="Nagy L."/>
            <person name="Hibbett D."/>
            <person name="Henrissat B."/>
            <person name="Matheny P.B."/>
            <person name="Labbe J."/>
            <person name="Martin F."/>
        </authorList>
    </citation>
    <scope>NUCLEOTIDE SEQUENCE</scope>
    <source>
        <strain evidence="1">HHB10654</strain>
    </source>
</reference>
<dbReference type="Proteomes" id="UP000814140">
    <property type="component" value="Unassembled WGS sequence"/>
</dbReference>
<name>A0ACB8T8Y8_9AGAM</name>
<keyword evidence="2" id="KW-1185">Reference proteome</keyword>
<gene>
    <name evidence="1" type="ORF">BV25DRAFT_1914069</name>
</gene>
<protein>
    <submittedName>
        <fullName evidence="1">Uncharacterized protein</fullName>
    </submittedName>
</protein>
<evidence type="ECO:0000313" key="1">
    <source>
        <dbReference type="EMBL" id="KAI0064917.1"/>
    </source>
</evidence>
<dbReference type="EMBL" id="MU277197">
    <property type="protein sequence ID" value="KAI0064917.1"/>
    <property type="molecule type" value="Genomic_DNA"/>
</dbReference>
<sequence>MVNWNDPVILARTYFDFIKLEHTLAGVYIWEYVTTLNYEWDFFARKRKWLWTVSIYSFCRLCCLLFTVVNLVGMNVTAPINCEAWIVFSLLFADLALVSASSLIVLRIAAIWERNIPVVALATSVWSVNVAFWLRDVIRSRSVWDPTSGGCIDLYTQRGQPLSIVTFSTDAVLLIIMLVGLLVKGDAARFGIWRMLYHQGLLWLVLAMVAELPTIILLFKNINDPWNLMFQTPALLTMVIGATRMFRALTNYSTNSEYGSRSNAPADRTAPPMSSLNFTSGRSGATHTNTGPLSPRAIEISVHREQDRDPRRGSSYDNDTIGPDKILPLTTADLEMGAINQSREDAIYIGNEKQSATRSSESL</sequence>
<comment type="caution">
    <text evidence="1">The sequence shown here is derived from an EMBL/GenBank/DDBJ whole genome shotgun (WGS) entry which is preliminary data.</text>
</comment>
<organism evidence="1 2">
    <name type="scientific">Artomyces pyxidatus</name>
    <dbReference type="NCBI Taxonomy" id="48021"/>
    <lineage>
        <taxon>Eukaryota</taxon>
        <taxon>Fungi</taxon>
        <taxon>Dikarya</taxon>
        <taxon>Basidiomycota</taxon>
        <taxon>Agaricomycotina</taxon>
        <taxon>Agaricomycetes</taxon>
        <taxon>Russulales</taxon>
        <taxon>Auriscalpiaceae</taxon>
        <taxon>Artomyces</taxon>
    </lineage>
</organism>
<proteinExistence type="predicted"/>
<reference evidence="1" key="2">
    <citation type="journal article" date="2022" name="New Phytol.">
        <title>Evolutionary transition to the ectomycorrhizal habit in the genomes of a hyperdiverse lineage of mushroom-forming fungi.</title>
        <authorList>
            <person name="Looney B."/>
            <person name="Miyauchi S."/>
            <person name="Morin E."/>
            <person name="Drula E."/>
            <person name="Courty P.E."/>
            <person name="Kohler A."/>
            <person name="Kuo A."/>
            <person name="LaButti K."/>
            <person name="Pangilinan J."/>
            <person name="Lipzen A."/>
            <person name="Riley R."/>
            <person name="Andreopoulos W."/>
            <person name="He G."/>
            <person name="Johnson J."/>
            <person name="Nolan M."/>
            <person name="Tritt A."/>
            <person name="Barry K.W."/>
            <person name="Grigoriev I.V."/>
            <person name="Nagy L.G."/>
            <person name="Hibbett D."/>
            <person name="Henrissat B."/>
            <person name="Matheny P.B."/>
            <person name="Labbe J."/>
            <person name="Martin F.M."/>
        </authorList>
    </citation>
    <scope>NUCLEOTIDE SEQUENCE</scope>
    <source>
        <strain evidence="1">HHB10654</strain>
    </source>
</reference>
<accession>A0ACB8T8Y8</accession>
<evidence type="ECO:0000313" key="2">
    <source>
        <dbReference type="Proteomes" id="UP000814140"/>
    </source>
</evidence>